<keyword evidence="1" id="KW-0732">Signal</keyword>
<accession>A0A4U5P155</accession>
<feature type="chain" id="PRO_5020205039" evidence="1">
    <location>
        <begin position="22"/>
        <end position="70"/>
    </location>
</feature>
<feature type="signal peptide" evidence="1">
    <location>
        <begin position="1"/>
        <end position="21"/>
    </location>
</feature>
<evidence type="ECO:0000313" key="3">
    <source>
        <dbReference type="Proteomes" id="UP000298663"/>
    </source>
</evidence>
<reference evidence="2 3" key="2">
    <citation type="journal article" date="2019" name="G3 (Bethesda)">
        <title>Hybrid Assembly of the Genome of the Entomopathogenic Nematode Steinernema carpocapsae Identifies the X-Chromosome.</title>
        <authorList>
            <person name="Serra L."/>
            <person name="Macchietto M."/>
            <person name="Macias-Munoz A."/>
            <person name="McGill C.J."/>
            <person name="Rodriguez I.M."/>
            <person name="Rodriguez B."/>
            <person name="Murad R."/>
            <person name="Mortazavi A."/>
        </authorList>
    </citation>
    <scope>NUCLEOTIDE SEQUENCE [LARGE SCALE GENOMIC DNA]</scope>
    <source>
        <strain evidence="2 3">ALL</strain>
    </source>
</reference>
<name>A0A4U5P155_STECR</name>
<comment type="caution">
    <text evidence="2">The sequence shown here is derived from an EMBL/GenBank/DDBJ whole genome shotgun (WGS) entry which is preliminary data.</text>
</comment>
<evidence type="ECO:0000313" key="2">
    <source>
        <dbReference type="EMBL" id="TKR89696.1"/>
    </source>
</evidence>
<keyword evidence="3" id="KW-1185">Reference proteome</keyword>
<reference evidence="2 3" key="1">
    <citation type="journal article" date="2015" name="Genome Biol.">
        <title>Comparative genomics of Steinernema reveals deeply conserved gene regulatory networks.</title>
        <authorList>
            <person name="Dillman A.R."/>
            <person name="Macchietto M."/>
            <person name="Porter C.F."/>
            <person name="Rogers A."/>
            <person name="Williams B."/>
            <person name="Antoshechkin I."/>
            <person name="Lee M.M."/>
            <person name="Goodwin Z."/>
            <person name="Lu X."/>
            <person name="Lewis E.E."/>
            <person name="Goodrich-Blair H."/>
            <person name="Stock S.P."/>
            <person name="Adams B.J."/>
            <person name="Sternberg P.W."/>
            <person name="Mortazavi A."/>
        </authorList>
    </citation>
    <scope>NUCLEOTIDE SEQUENCE [LARGE SCALE GENOMIC DNA]</scope>
    <source>
        <strain evidence="2 3">ALL</strain>
    </source>
</reference>
<dbReference type="AlphaFoldDB" id="A0A4U5P155"/>
<gene>
    <name evidence="2" type="ORF">L596_013760</name>
</gene>
<sequence>MFARLVLVVLCLLALFSANHGFPLTDSAKAATDGVYCAPFCNTDDYDGNVFPDYADVEPEIGSNIGMDYH</sequence>
<organism evidence="2 3">
    <name type="scientific">Steinernema carpocapsae</name>
    <name type="common">Entomopathogenic nematode</name>
    <dbReference type="NCBI Taxonomy" id="34508"/>
    <lineage>
        <taxon>Eukaryota</taxon>
        <taxon>Metazoa</taxon>
        <taxon>Ecdysozoa</taxon>
        <taxon>Nematoda</taxon>
        <taxon>Chromadorea</taxon>
        <taxon>Rhabditida</taxon>
        <taxon>Tylenchina</taxon>
        <taxon>Panagrolaimomorpha</taxon>
        <taxon>Strongyloidoidea</taxon>
        <taxon>Steinernematidae</taxon>
        <taxon>Steinernema</taxon>
    </lineage>
</organism>
<protein>
    <submittedName>
        <fullName evidence="2">Uncharacterized protein</fullName>
    </submittedName>
</protein>
<proteinExistence type="predicted"/>
<dbReference type="Proteomes" id="UP000298663">
    <property type="component" value="Unassembled WGS sequence"/>
</dbReference>
<evidence type="ECO:0000256" key="1">
    <source>
        <dbReference type="SAM" id="SignalP"/>
    </source>
</evidence>
<dbReference type="EMBL" id="AZBU02000003">
    <property type="protein sequence ID" value="TKR89696.1"/>
    <property type="molecule type" value="Genomic_DNA"/>
</dbReference>